<dbReference type="InterPro" id="IPR003203">
    <property type="entry name" value="CobU/CobP"/>
</dbReference>
<dbReference type="GO" id="GO:0009236">
    <property type="term" value="P:cobalamin biosynthetic process"/>
    <property type="evidence" value="ECO:0007669"/>
    <property type="project" value="UniProtKB-UniPathway"/>
</dbReference>
<dbReference type="EMBL" id="CP016761">
    <property type="protein sequence ID" value="ANX13548.1"/>
    <property type="molecule type" value="Genomic_DNA"/>
</dbReference>
<dbReference type="KEGG" id="far:ABE41_016175"/>
<dbReference type="InterPro" id="IPR027417">
    <property type="entry name" value="P-loop_NTPase"/>
</dbReference>
<dbReference type="GO" id="GO:0043752">
    <property type="term" value="F:adenosylcobinamide kinase activity"/>
    <property type="evidence" value="ECO:0007669"/>
    <property type="project" value="InterPro"/>
</dbReference>
<dbReference type="SUPFAM" id="SSF52540">
    <property type="entry name" value="P-loop containing nucleoside triphosphate hydrolases"/>
    <property type="match status" value="1"/>
</dbReference>
<dbReference type="STRING" id="255247.ABE41_016175"/>
<proteinExistence type="predicted"/>
<name>A0A1B1Z7U5_9BACL</name>
<dbReference type="Gene3D" id="3.40.50.300">
    <property type="entry name" value="P-loop containing nucleotide triphosphate hydrolases"/>
    <property type="match status" value="1"/>
</dbReference>
<dbReference type="RefSeq" id="WP_066292536.1">
    <property type="nucleotide sequence ID" value="NZ_CP016761.1"/>
</dbReference>
<dbReference type="OrthoDB" id="1766664at2"/>
<gene>
    <name evidence="1" type="ORF">ABE41_016175</name>
</gene>
<dbReference type="Proteomes" id="UP000077412">
    <property type="component" value="Chromosome"/>
</dbReference>
<dbReference type="UniPathway" id="UPA00148">
    <property type="reaction ID" value="UER00236"/>
</dbReference>
<dbReference type="GO" id="GO:0000166">
    <property type="term" value="F:nucleotide binding"/>
    <property type="evidence" value="ECO:0007669"/>
    <property type="project" value="InterPro"/>
</dbReference>
<keyword evidence="2" id="KW-1185">Reference proteome</keyword>
<protein>
    <submittedName>
        <fullName evidence="1">Uncharacterized protein</fullName>
    </submittedName>
</protein>
<sequence length="156" mass="17779">MHFVTGGAFHGKAKWVTGTYNLSREDNGWFVLKDGIPASDDFNRGNIVVLEGIEQMVRSTVLEKGESAARETLSQVLESWLIWDANKDHQLILIGTDIGKGIVPMEQENRMWRDFNGWFFQDIVKKALRVDLIWYGIPQLLKGKGDGHETIYENGR</sequence>
<organism evidence="1 2">
    <name type="scientific">Fictibacillus arsenicus</name>
    <dbReference type="NCBI Taxonomy" id="255247"/>
    <lineage>
        <taxon>Bacteria</taxon>
        <taxon>Bacillati</taxon>
        <taxon>Bacillota</taxon>
        <taxon>Bacilli</taxon>
        <taxon>Bacillales</taxon>
        <taxon>Fictibacillaceae</taxon>
        <taxon>Fictibacillus</taxon>
    </lineage>
</organism>
<evidence type="ECO:0000313" key="2">
    <source>
        <dbReference type="Proteomes" id="UP000077412"/>
    </source>
</evidence>
<dbReference type="AlphaFoldDB" id="A0A1B1Z7U5"/>
<dbReference type="Pfam" id="PF02283">
    <property type="entry name" value="CobU"/>
    <property type="match status" value="1"/>
</dbReference>
<evidence type="ECO:0000313" key="1">
    <source>
        <dbReference type="EMBL" id="ANX13548.1"/>
    </source>
</evidence>
<reference evidence="1 2" key="1">
    <citation type="submission" date="2016-08" db="EMBL/GenBank/DDBJ databases">
        <title>Complete genome sequence of Fictibacillus arsenicus G25-54, a strain with toxicity to nematodes and a potential arsenic-resistance activity.</title>
        <authorList>
            <person name="Zheng Z."/>
        </authorList>
    </citation>
    <scope>NUCLEOTIDE SEQUENCE [LARGE SCALE GENOMIC DNA]</scope>
    <source>
        <strain evidence="1 2">G25-54</strain>
    </source>
</reference>
<accession>A0A1B1Z7U5</accession>